<dbReference type="InterPro" id="IPR020613">
    <property type="entry name" value="Thiolase_CS"/>
</dbReference>
<dbReference type="Proteomes" id="UP000002294">
    <property type="component" value="Chromosome"/>
</dbReference>
<gene>
    <name evidence="10" type="ordered locus">Apre_1351</name>
</gene>
<dbReference type="CDD" id="cd00751">
    <property type="entry name" value="thiolase"/>
    <property type="match status" value="1"/>
</dbReference>
<evidence type="ECO:0000313" key="10">
    <source>
        <dbReference type="EMBL" id="ACV29374.1"/>
    </source>
</evidence>
<protein>
    <recommendedName>
        <fullName evidence="2">acetyl-CoA C-acetyltransferase</fullName>
        <ecNumber evidence="2">2.3.1.9</ecNumber>
    </recommendedName>
    <alternativeName>
        <fullName evidence="5">Acetoacetyl-CoA thiolase</fullName>
    </alternativeName>
</protein>
<feature type="domain" description="Thiolase N-terminal" evidence="8">
    <location>
        <begin position="5"/>
        <end position="264"/>
    </location>
</feature>
<dbReference type="Gene3D" id="3.40.47.10">
    <property type="match status" value="2"/>
</dbReference>
<evidence type="ECO:0000259" key="8">
    <source>
        <dbReference type="Pfam" id="PF00108"/>
    </source>
</evidence>
<dbReference type="PANTHER" id="PTHR18919:SF107">
    <property type="entry name" value="ACETYL-COA ACETYLTRANSFERASE, CYTOSOLIC"/>
    <property type="match status" value="1"/>
</dbReference>
<dbReference type="Pfam" id="PF00108">
    <property type="entry name" value="Thiolase_N"/>
    <property type="match status" value="1"/>
</dbReference>
<accession>C7RDW1</accession>
<comment type="similarity">
    <text evidence="1 7">Belongs to the thiolase-like superfamily. Thiolase family.</text>
</comment>
<dbReference type="EC" id="2.3.1.9" evidence="2"/>
<feature type="domain" description="Thiolase C-terminal" evidence="9">
    <location>
        <begin position="272"/>
        <end position="393"/>
    </location>
</feature>
<evidence type="ECO:0000313" key="11">
    <source>
        <dbReference type="Proteomes" id="UP000002294"/>
    </source>
</evidence>
<dbReference type="InterPro" id="IPR020610">
    <property type="entry name" value="Thiolase_AS"/>
</dbReference>
<dbReference type="KEGG" id="apr:Apre_1351"/>
<evidence type="ECO:0000256" key="6">
    <source>
        <dbReference type="PIRSR" id="PIRSR000429-1"/>
    </source>
</evidence>
<evidence type="ECO:0000256" key="5">
    <source>
        <dbReference type="ARBA" id="ARBA00030755"/>
    </source>
</evidence>
<sequence length="393" mass="41269">MTKKVVIASAARTPVGAYGGAFKTVSARELGAVAAKEAIKRAGIKPEDVDESILGCVLQAGNGQNIARQIALDAGIPKEKPAMTLNIVCGSGLRSVSLAAQMIMAGDDDIVLAGGTESMSQAPYLLTDERWGARMGDKKVVDEMIKDGLWDAFNDYHMGVTAENIAEKFGLTREEQDALAADSQQKAAKARAEGRFKDEIVPVEVKGRKGKVTVVDEDEYIKEGVTTESISKLRPAFIKDGTVTAANASGINDGAACLVVMSEEKAKELGVKPLATIVSYATEGVDPKIMGTGPIPTVRKALEKADLKLEDIDLIEANEAFAAQALSVIKELGLNTDIVNVNGGAIAIGHPVGASGARILTTLLYEMQKRDSKKGIATLCIGGGMGTAVVVER</sequence>
<name>C7RDW1_ANAPD</name>
<feature type="active site" description="Proton acceptor" evidence="6">
    <location>
        <position position="380"/>
    </location>
</feature>
<dbReference type="GO" id="GO:0003985">
    <property type="term" value="F:acetyl-CoA C-acetyltransferase activity"/>
    <property type="evidence" value="ECO:0007669"/>
    <property type="project" value="UniProtKB-EC"/>
</dbReference>
<reference evidence="10 11" key="1">
    <citation type="journal article" date="2009" name="Stand. Genomic Sci.">
        <title>Complete genome sequence of Anaerococcus prevotii type strain (PC1).</title>
        <authorList>
            <person name="Labutti K."/>
            <person name="Pukall R."/>
            <person name="Steenblock K."/>
            <person name="Glavina Del Rio T."/>
            <person name="Tice H."/>
            <person name="Copeland A."/>
            <person name="Cheng J.F."/>
            <person name="Lucas S."/>
            <person name="Chen F."/>
            <person name="Nolan M."/>
            <person name="Bruce D."/>
            <person name="Goodwin L."/>
            <person name="Pitluck S."/>
            <person name="Ivanova N."/>
            <person name="Mavromatis K."/>
            <person name="Ovchinnikova G."/>
            <person name="Pati A."/>
            <person name="Chen A."/>
            <person name="Palaniappan K."/>
            <person name="Land M."/>
            <person name="Hauser L."/>
            <person name="Chang Y.J."/>
            <person name="Jeffries C.D."/>
            <person name="Chain P."/>
            <person name="Saunders E."/>
            <person name="Brettin T."/>
            <person name="Detter J.C."/>
            <person name="Han C."/>
            <person name="Goker M."/>
            <person name="Bristow J."/>
            <person name="Eisen J.A."/>
            <person name="Markowitz V."/>
            <person name="Hugenholtz P."/>
            <person name="Kyrpides N.C."/>
            <person name="Klenk H.P."/>
            <person name="Lapidus A."/>
        </authorList>
    </citation>
    <scope>NUCLEOTIDE SEQUENCE [LARGE SCALE GENOMIC DNA]</scope>
    <source>
        <strain evidence="11">ATCC 9321 / DSM 20548 / JCM 6508 / NCTC 11806 / PC1</strain>
    </source>
</reference>
<dbReference type="PROSITE" id="PS00099">
    <property type="entry name" value="THIOLASE_3"/>
    <property type="match status" value="1"/>
</dbReference>
<dbReference type="InterPro" id="IPR020617">
    <property type="entry name" value="Thiolase_C"/>
</dbReference>
<dbReference type="PANTHER" id="PTHR18919">
    <property type="entry name" value="ACETYL-COA C-ACYLTRANSFERASE"/>
    <property type="match status" value="1"/>
</dbReference>
<dbReference type="EMBL" id="CP001708">
    <property type="protein sequence ID" value="ACV29374.1"/>
    <property type="molecule type" value="Genomic_DNA"/>
</dbReference>
<feature type="active site" description="Acyl-thioester intermediate" evidence="6">
    <location>
        <position position="89"/>
    </location>
</feature>
<keyword evidence="3 7" id="KW-0808">Transferase</keyword>
<evidence type="ECO:0000256" key="2">
    <source>
        <dbReference type="ARBA" id="ARBA00012705"/>
    </source>
</evidence>
<keyword evidence="11" id="KW-1185">Reference proteome</keyword>
<dbReference type="OrthoDB" id="9764892at2"/>
<dbReference type="NCBIfam" id="TIGR01930">
    <property type="entry name" value="AcCoA-C-Actrans"/>
    <property type="match status" value="1"/>
</dbReference>
<dbReference type="InterPro" id="IPR016039">
    <property type="entry name" value="Thiolase-like"/>
</dbReference>
<dbReference type="FunFam" id="3.40.47.10:FF:000010">
    <property type="entry name" value="Acetyl-CoA acetyltransferase (Thiolase)"/>
    <property type="match status" value="1"/>
</dbReference>
<feature type="active site" description="Proton acceptor" evidence="6">
    <location>
        <position position="350"/>
    </location>
</feature>
<dbReference type="PIRSF" id="PIRSF000429">
    <property type="entry name" value="Ac-CoA_Ac_transf"/>
    <property type="match status" value="1"/>
</dbReference>
<dbReference type="STRING" id="525919.Apre_1351"/>
<keyword evidence="4 7" id="KW-0012">Acyltransferase</keyword>
<dbReference type="InterPro" id="IPR020615">
    <property type="entry name" value="Thiolase_acyl_enz_int_AS"/>
</dbReference>
<evidence type="ECO:0000256" key="1">
    <source>
        <dbReference type="ARBA" id="ARBA00010982"/>
    </source>
</evidence>
<dbReference type="PROSITE" id="PS00737">
    <property type="entry name" value="THIOLASE_2"/>
    <property type="match status" value="1"/>
</dbReference>
<dbReference type="Pfam" id="PF02803">
    <property type="entry name" value="Thiolase_C"/>
    <property type="match status" value="1"/>
</dbReference>
<dbReference type="HOGENOM" id="CLU_031026_0_0_9"/>
<dbReference type="RefSeq" id="WP_015778273.1">
    <property type="nucleotide sequence ID" value="NC_013171.1"/>
</dbReference>
<dbReference type="InterPro" id="IPR002155">
    <property type="entry name" value="Thiolase"/>
</dbReference>
<proteinExistence type="inferred from homology"/>
<evidence type="ECO:0000259" key="9">
    <source>
        <dbReference type="Pfam" id="PF02803"/>
    </source>
</evidence>
<evidence type="ECO:0000256" key="7">
    <source>
        <dbReference type="RuleBase" id="RU003557"/>
    </source>
</evidence>
<organism evidence="10 11">
    <name type="scientific">Anaerococcus prevotii (strain ATCC 9321 / DSM 20548 / JCM 6508 / NCTC 11806 / PC1)</name>
    <name type="common">Peptostreptococcus prevotii</name>
    <name type="synonym">Peptococcus prevotii</name>
    <dbReference type="NCBI Taxonomy" id="525919"/>
    <lineage>
        <taxon>Bacteria</taxon>
        <taxon>Bacillati</taxon>
        <taxon>Bacillota</taxon>
        <taxon>Tissierellia</taxon>
        <taxon>Tissierellales</taxon>
        <taxon>Peptoniphilaceae</taxon>
        <taxon>Anaerococcus</taxon>
    </lineage>
</organism>
<evidence type="ECO:0000256" key="4">
    <source>
        <dbReference type="ARBA" id="ARBA00023315"/>
    </source>
</evidence>
<dbReference type="InterPro" id="IPR020616">
    <property type="entry name" value="Thiolase_N"/>
</dbReference>
<dbReference type="eggNOG" id="COG0183">
    <property type="taxonomic scope" value="Bacteria"/>
</dbReference>
<evidence type="ECO:0000256" key="3">
    <source>
        <dbReference type="ARBA" id="ARBA00022679"/>
    </source>
</evidence>
<dbReference type="PROSITE" id="PS00098">
    <property type="entry name" value="THIOLASE_1"/>
    <property type="match status" value="1"/>
</dbReference>
<dbReference type="SUPFAM" id="SSF53901">
    <property type="entry name" value="Thiolase-like"/>
    <property type="match status" value="2"/>
</dbReference>
<dbReference type="AlphaFoldDB" id="C7RDW1"/>